<name>A0A5C8NUL4_9BURK</name>
<comment type="subunit">
    <text evidence="2">DNA polymerase III contains a core (composed of alpha, epsilon and theta chains) that associates with a tau subunit. This core dimerizes to form the POLIII' complex. PolIII' associates with the gamma complex (composed of gamma, delta, delta', psi and chi chains) and with the beta chain to form the complete DNA polymerase III complex.</text>
</comment>
<feature type="domain" description="Exonuclease" evidence="3">
    <location>
        <begin position="3"/>
        <end position="170"/>
    </location>
</feature>
<dbReference type="InterPro" id="IPR036397">
    <property type="entry name" value="RNaseH_sf"/>
</dbReference>
<dbReference type="OrthoDB" id="9804290at2"/>
<evidence type="ECO:0000256" key="1">
    <source>
        <dbReference type="ARBA" id="ARBA00025483"/>
    </source>
</evidence>
<dbReference type="InterPro" id="IPR012337">
    <property type="entry name" value="RNaseH-like_sf"/>
</dbReference>
<protein>
    <submittedName>
        <fullName evidence="4">3'-5' exonuclease</fullName>
    </submittedName>
</protein>
<dbReference type="PANTHER" id="PTHR30231:SF37">
    <property type="entry name" value="EXODEOXYRIBONUCLEASE 10"/>
    <property type="match status" value="1"/>
</dbReference>
<dbReference type="SMART" id="SM00479">
    <property type="entry name" value="EXOIII"/>
    <property type="match status" value="1"/>
</dbReference>
<organism evidence="4 5">
    <name type="scientific">Zeimonas arvi</name>
    <dbReference type="NCBI Taxonomy" id="2498847"/>
    <lineage>
        <taxon>Bacteria</taxon>
        <taxon>Pseudomonadati</taxon>
        <taxon>Pseudomonadota</taxon>
        <taxon>Betaproteobacteria</taxon>
        <taxon>Burkholderiales</taxon>
        <taxon>Burkholderiaceae</taxon>
        <taxon>Zeimonas</taxon>
    </lineage>
</organism>
<evidence type="ECO:0000259" key="3">
    <source>
        <dbReference type="SMART" id="SM00479"/>
    </source>
</evidence>
<keyword evidence="4" id="KW-0378">Hydrolase</keyword>
<dbReference type="GO" id="GO:0005829">
    <property type="term" value="C:cytosol"/>
    <property type="evidence" value="ECO:0007669"/>
    <property type="project" value="TreeGrafter"/>
</dbReference>
<dbReference type="GO" id="GO:0003676">
    <property type="term" value="F:nucleic acid binding"/>
    <property type="evidence" value="ECO:0007669"/>
    <property type="project" value="InterPro"/>
</dbReference>
<dbReference type="EMBL" id="VDUY01000005">
    <property type="protein sequence ID" value="TXL64876.1"/>
    <property type="molecule type" value="Genomic_DNA"/>
</dbReference>
<gene>
    <name evidence="4" type="ORF">FHP08_14220</name>
</gene>
<dbReference type="GO" id="GO:0008408">
    <property type="term" value="F:3'-5' exonuclease activity"/>
    <property type="evidence" value="ECO:0007669"/>
    <property type="project" value="TreeGrafter"/>
</dbReference>
<proteinExistence type="predicted"/>
<dbReference type="RefSeq" id="WP_147705126.1">
    <property type="nucleotide sequence ID" value="NZ_VDUY01000005.1"/>
</dbReference>
<reference evidence="4 5" key="1">
    <citation type="submission" date="2019-06" db="EMBL/GenBank/DDBJ databases">
        <title>Quisquiliibacterium sp. nov., isolated from a maize field.</title>
        <authorList>
            <person name="Lin S.-Y."/>
            <person name="Tsai C.-F."/>
            <person name="Young C.-C."/>
        </authorList>
    </citation>
    <scope>NUCLEOTIDE SEQUENCE [LARGE SCALE GENOMIC DNA]</scope>
    <source>
        <strain evidence="4 5">CC-CFT501</strain>
    </source>
</reference>
<dbReference type="PANTHER" id="PTHR30231">
    <property type="entry name" value="DNA POLYMERASE III SUBUNIT EPSILON"/>
    <property type="match status" value="1"/>
</dbReference>
<dbReference type="GO" id="GO:0045004">
    <property type="term" value="P:DNA replication proofreading"/>
    <property type="evidence" value="ECO:0007669"/>
    <property type="project" value="TreeGrafter"/>
</dbReference>
<dbReference type="Pfam" id="PF00929">
    <property type="entry name" value="RNase_T"/>
    <property type="match status" value="1"/>
</dbReference>
<dbReference type="InterPro" id="IPR013520">
    <property type="entry name" value="Ribonucl_H"/>
</dbReference>
<dbReference type="CDD" id="cd06127">
    <property type="entry name" value="DEDDh"/>
    <property type="match status" value="1"/>
</dbReference>
<dbReference type="FunFam" id="3.30.420.10:FF:000045">
    <property type="entry name" value="3'-5' exonuclease DinG"/>
    <property type="match status" value="1"/>
</dbReference>
<evidence type="ECO:0000256" key="2">
    <source>
        <dbReference type="ARBA" id="ARBA00026073"/>
    </source>
</evidence>
<dbReference type="AlphaFoldDB" id="A0A5C8NUL4"/>
<keyword evidence="4" id="KW-0269">Exonuclease</keyword>
<dbReference type="Proteomes" id="UP000321548">
    <property type="component" value="Unassembled WGS sequence"/>
</dbReference>
<accession>A0A5C8NUL4</accession>
<evidence type="ECO:0000313" key="5">
    <source>
        <dbReference type="Proteomes" id="UP000321548"/>
    </source>
</evidence>
<dbReference type="SUPFAM" id="SSF53098">
    <property type="entry name" value="Ribonuclease H-like"/>
    <property type="match status" value="1"/>
</dbReference>
<dbReference type="Gene3D" id="3.30.420.10">
    <property type="entry name" value="Ribonuclease H-like superfamily/Ribonuclease H"/>
    <property type="match status" value="1"/>
</dbReference>
<evidence type="ECO:0000313" key="4">
    <source>
        <dbReference type="EMBL" id="TXL64876.1"/>
    </source>
</evidence>
<comment type="function">
    <text evidence="1">DNA polymerase III is a complex, multichain enzyme responsible for most of the replicative synthesis in bacteria. The epsilon subunit contain the editing function and is a proofreading 3'-5' exonuclease.</text>
</comment>
<sequence>MDTIAVIDFETTGISPEHGARATEIAAVLVRDGVVVDRYQSLMNAGAWVPPFIEALTGISNEMVRAAPPAAKVMREVADFVGGHPMAAHNASFDRKFWDAELARAGRSRTQDFACTMLLARRLLPHAPNHKLGTLVEFAGLPVAGRYHRALADAEMAASLLVRLEDELVARFRLGAVTHGLLCEIQGMPARELDRFIRSGTTSGVRARFFAR</sequence>
<keyword evidence="5" id="KW-1185">Reference proteome</keyword>
<comment type="caution">
    <text evidence="4">The sequence shown here is derived from an EMBL/GenBank/DDBJ whole genome shotgun (WGS) entry which is preliminary data.</text>
</comment>
<keyword evidence="4" id="KW-0540">Nuclease</keyword>